<sequence>MVLAISVIIRSLTSLIVNIILSIAHRKLPIYNISLSIWLYVDYCTGYFSNILIFFMSLNRCLCFVKRHWGEAIFEGKRICLPILISVVLSVASAIVSIRSSGIRRLVIDGAGFVDWGEPEGLKMIMALIFEILYFLDRISAISIGITLIAVVNIVNYLPEISLPFLIILNTLRPIRRVSVMVAGSQTQSQVSGRRK</sequence>
<dbReference type="AlphaFoldDB" id="A0A1I7V2J7"/>
<keyword evidence="1" id="KW-0812">Transmembrane</keyword>
<evidence type="ECO:0000313" key="3">
    <source>
        <dbReference type="WBParaSite" id="Csp11.Scaffold630.g21755.t1"/>
    </source>
</evidence>
<accession>A0A1I7V2J7</accession>
<feature type="transmembrane region" description="Helical" evidence="1">
    <location>
        <begin position="79"/>
        <end position="98"/>
    </location>
</feature>
<feature type="transmembrane region" description="Helical" evidence="1">
    <location>
        <begin position="139"/>
        <end position="158"/>
    </location>
</feature>
<keyword evidence="1" id="KW-0472">Membrane</keyword>
<proteinExistence type="predicted"/>
<keyword evidence="2" id="KW-1185">Reference proteome</keyword>
<feature type="transmembrane region" description="Helical" evidence="1">
    <location>
        <begin position="37"/>
        <end position="58"/>
    </location>
</feature>
<dbReference type="STRING" id="1561998.A0A1I7V2J7"/>
<keyword evidence="1" id="KW-1133">Transmembrane helix</keyword>
<evidence type="ECO:0000313" key="2">
    <source>
        <dbReference type="Proteomes" id="UP000095282"/>
    </source>
</evidence>
<dbReference type="eggNOG" id="ENOG502THSC">
    <property type="taxonomic scope" value="Eukaryota"/>
</dbReference>
<dbReference type="WBParaSite" id="Csp11.Scaffold630.g21755.t1">
    <property type="protein sequence ID" value="Csp11.Scaffold630.g21755.t1"/>
    <property type="gene ID" value="Csp11.Scaffold630.g21755"/>
</dbReference>
<organism evidence="2 3">
    <name type="scientific">Caenorhabditis tropicalis</name>
    <dbReference type="NCBI Taxonomy" id="1561998"/>
    <lineage>
        <taxon>Eukaryota</taxon>
        <taxon>Metazoa</taxon>
        <taxon>Ecdysozoa</taxon>
        <taxon>Nematoda</taxon>
        <taxon>Chromadorea</taxon>
        <taxon>Rhabditida</taxon>
        <taxon>Rhabditina</taxon>
        <taxon>Rhabditomorpha</taxon>
        <taxon>Rhabditoidea</taxon>
        <taxon>Rhabditidae</taxon>
        <taxon>Peloderinae</taxon>
        <taxon>Caenorhabditis</taxon>
    </lineage>
</organism>
<evidence type="ECO:0000256" key="1">
    <source>
        <dbReference type="SAM" id="Phobius"/>
    </source>
</evidence>
<dbReference type="Gene3D" id="1.20.1070.10">
    <property type="entry name" value="Rhodopsin 7-helix transmembrane proteins"/>
    <property type="match status" value="1"/>
</dbReference>
<dbReference type="Proteomes" id="UP000095282">
    <property type="component" value="Unplaced"/>
</dbReference>
<feature type="transmembrane region" description="Helical" evidence="1">
    <location>
        <begin position="7"/>
        <end position="25"/>
    </location>
</feature>
<protein>
    <submittedName>
        <fullName evidence="3">G_PROTEIN_RECEP_F1_2 domain-containing protein</fullName>
    </submittedName>
</protein>
<name>A0A1I7V2J7_9PELO</name>
<reference evidence="3" key="1">
    <citation type="submission" date="2016-11" db="UniProtKB">
        <authorList>
            <consortium name="WormBaseParasite"/>
        </authorList>
    </citation>
    <scope>IDENTIFICATION</scope>
</reference>